<proteinExistence type="predicted"/>
<protein>
    <submittedName>
        <fullName evidence="2">Uncharacterized protein</fullName>
    </submittedName>
</protein>
<dbReference type="AlphaFoldDB" id="A0AAW2THF0"/>
<comment type="caution">
    <text evidence="2">The sequence shown here is derived from an EMBL/GenBank/DDBJ whole genome shotgun (WGS) entry which is preliminary data.</text>
</comment>
<evidence type="ECO:0000256" key="1">
    <source>
        <dbReference type="SAM" id="MobiDB-lite"/>
    </source>
</evidence>
<name>A0AAW2THF0_SESRA</name>
<reference evidence="2" key="2">
    <citation type="journal article" date="2024" name="Plant">
        <title>Genomic evolution and insights into agronomic trait innovations of Sesamum species.</title>
        <authorList>
            <person name="Miao H."/>
            <person name="Wang L."/>
            <person name="Qu L."/>
            <person name="Liu H."/>
            <person name="Sun Y."/>
            <person name="Le M."/>
            <person name="Wang Q."/>
            <person name="Wei S."/>
            <person name="Zheng Y."/>
            <person name="Lin W."/>
            <person name="Duan Y."/>
            <person name="Cao H."/>
            <person name="Xiong S."/>
            <person name="Wang X."/>
            <person name="Wei L."/>
            <person name="Li C."/>
            <person name="Ma Q."/>
            <person name="Ju M."/>
            <person name="Zhao R."/>
            <person name="Li G."/>
            <person name="Mu C."/>
            <person name="Tian Q."/>
            <person name="Mei H."/>
            <person name="Zhang T."/>
            <person name="Gao T."/>
            <person name="Zhang H."/>
        </authorList>
    </citation>
    <scope>NUCLEOTIDE SEQUENCE</scope>
    <source>
        <strain evidence="2">G02</strain>
    </source>
</reference>
<reference evidence="2" key="1">
    <citation type="submission" date="2020-06" db="EMBL/GenBank/DDBJ databases">
        <authorList>
            <person name="Li T."/>
            <person name="Hu X."/>
            <person name="Zhang T."/>
            <person name="Song X."/>
            <person name="Zhang H."/>
            <person name="Dai N."/>
            <person name="Sheng W."/>
            <person name="Hou X."/>
            <person name="Wei L."/>
        </authorList>
    </citation>
    <scope>NUCLEOTIDE SEQUENCE</scope>
    <source>
        <strain evidence="2">G02</strain>
        <tissue evidence="2">Leaf</tissue>
    </source>
</reference>
<sequence length="66" mass="6971">MASSLSSPERRDIAKILVGRRRQAGKATSPAARRRSRSGRAMSSRSDDDAGAAKGREVRAEDGGEG</sequence>
<dbReference type="EMBL" id="JACGWJ010000008">
    <property type="protein sequence ID" value="KAL0403992.1"/>
    <property type="molecule type" value="Genomic_DNA"/>
</dbReference>
<feature type="region of interest" description="Disordered" evidence="1">
    <location>
        <begin position="16"/>
        <end position="66"/>
    </location>
</feature>
<gene>
    <name evidence="2" type="ORF">Sradi_2040000</name>
</gene>
<accession>A0AAW2THF0</accession>
<feature type="compositionally biased region" description="Basic and acidic residues" evidence="1">
    <location>
        <begin position="54"/>
        <end position="66"/>
    </location>
</feature>
<evidence type="ECO:0000313" key="2">
    <source>
        <dbReference type="EMBL" id="KAL0403992.1"/>
    </source>
</evidence>
<organism evidence="2">
    <name type="scientific">Sesamum radiatum</name>
    <name type="common">Black benniseed</name>
    <dbReference type="NCBI Taxonomy" id="300843"/>
    <lineage>
        <taxon>Eukaryota</taxon>
        <taxon>Viridiplantae</taxon>
        <taxon>Streptophyta</taxon>
        <taxon>Embryophyta</taxon>
        <taxon>Tracheophyta</taxon>
        <taxon>Spermatophyta</taxon>
        <taxon>Magnoliopsida</taxon>
        <taxon>eudicotyledons</taxon>
        <taxon>Gunneridae</taxon>
        <taxon>Pentapetalae</taxon>
        <taxon>asterids</taxon>
        <taxon>lamiids</taxon>
        <taxon>Lamiales</taxon>
        <taxon>Pedaliaceae</taxon>
        <taxon>Sesamum</taxon>
    </lineage>
</organism>